<reference evidence="2" key="1">
    <citation type="submission" date="2018-04" db="EMBL/GenBank/DDBJ databases">
        <title>Whole genome sequencing of Hypsizygus marmoreus.</title>
        <authorList>
            <person name="Choi I.-G."/>
            <person name="Min B."/>
            <person name="Kim J.-G."/>
            <person name="Kim S."/>
            <person name="Oh Y.-L."/>
            <person name="Kong W.-S."/>
            <person name="Park H."/>
            <person name="Jeong J."/>
            <person name="Song E.-S."/>
        </authorList>
    </citation>
    <scope>NUCLEOTIDE SEQUENCE [LARGE SCALE GENOMIC DNA]</scope>
    <source>
        <strain evidence="2">51987-8</strain>
    </source>
</reference>
<evidence type="ECO:0000313" key="2">
    <source>
        <dbReference type="EMBL" id="RDB15581.1"/>
    </source>
</evidence>
<comment type="caution">
    <text evidence="2">The sequence shown here is derived from an EMBL/GenBank/DDBJ whole genome shotgun (WGS) entry which is preliminary data.</text>
</comment>
<dbReference type="InParanoid" id="A0A369J0Q7"/>
<keyword evidence="3" id="KW-1185">Reference proteome</keyword>
<feature type="region of interest" description="Disordered" evidence="1">
    <location>
        <begin position="47"/>
        <end position="68"/>
    </location>
</feature>
<dbReference type="EMBL" id="LUEZ02000150">
    <property type="protein sequence ID" value="RDB15581.1"/>
    <property type="molecule type" value="Genomic_DNA"/>
</dbReference>
<name>A0A369J0Q7_HYPMA</name>
<evidence type="ECO:0000313" key="3">
    <source>
        <dbReference type="Proteomes" id="UP000076154"/>
    </source>
</evidence>
<sequence>MDSFERTTPERGTRNLITTATDFRTTIEQEREKNFGPVNIFTTRCTPSAESNKPSWNAAFSTQCTKTN</sequence>
<protein>
    <submittedName>
        <fullName evidence="2">Uncharacterized protein</fullName>
    </submittedName>
</protein>
<organism evidence="2 3">
    <name type="scientific">Hypsizygus marmoreus</name>
    <name type="common">White beech mushroom</name>
    <name type="synonym">Agaricus marmoreus</name>
    <dbReference type="NCBI Taxonomy" id="39966"/>
    <lineage>
        <taxon>Eukaryota</taxon>
        <taxon>Fungi</taxon>
        <taxon>Dikarya</taxon>
        <taxon>Basidiomycota</taxon>
        <taxon>Agaricomycotina</taxon>
        <taxon>Agaricomycetes</taxon>
        <taxon>Agaricomycetidae</taxon>
        <taxon>Agaricales</taxon>
        <taxon>Tricholomatineae</taxon>
        <taxon>Lyophyllaceae</taxon>
        <taxon>Hypsizygus</taxon>
    </lineage>
</organism>
<evidence type="ECO:0000256" key="1">
    <source>
        <dbReference type="SAM" id="MobiDB-lite"/>
    </source>
</evidence>
<proteinExistence type="predicted"/>
<dbReference type="Proteomes" id="UP000076154">
    <property type="component" value="Unassembled WGS sequence"/>
</dbReference>
<accession>A0A369J0Q7</accession>
<gene>
    <name evidence="2" type="ORF">Hypma_004075</name>
</gene>
<dbReference type="AlphaFoldDB" id="A0A369J0Q7"/>